<protein>
    <submittedName>
        <fullName evidence="1">Uncharacterized protein</fullName>
    </submittedName>
</protein>
<evidence type="ECO:0000313" key="2">
    <source>
        <dbReference type="Proteomes" id="UP000315647"/>
    </source>
</evidence>
<organism evidence="1 2">
    <name type="scientific">Gimesia panareensis</name>
    <dbReference type="NCBI Taxonomy" id="2527978"/>
    <lineage>
        <taxon>Bacteria</taxon>
        <taxon>Pseudomonadati</taxon>
        <taxon>Planctomycetota</taxon>
        <taxon>Planctomycetia</taxon>
        <taxon>Planctomycetales</taxon>
        <taxon>Planctomycetaceae</taxon>
        <taxon>Gimesia</taxon>
    </lineage>
</organism>
<evidence type="ECO:0000313" key="1">
    <source>
        <dbReference type="EMBL" id="QDT28175.1"/>
    </source>
</evidence>
<accession>A0A517Q995</accession>
<name>A0A518A8J6_9PLAN</name>
<dbReference type="AlphaFoldDB" id="A0A518A8J6"/>
<keyword evidence="2" id="KW-1185">Reference proteome</keyword>
<sequence length="59" mass="6885">MMAEYSPNSFASDFISEQLSICFEIQMLSNLASCLRPFRVKEVWSNSCSFSFLLQEHQR</sequence>
<accession>A0A518A8J6</accession>
<gene>
    <name evidence="1" type="ORF">Enr10x_35140</name>
</gene>
<reference evidence="1 2" key="1">
    <citation type="submission" date="2019-03" db="EMBL/GenBank/DDBJ databases">
        <title>Deep-cultivation of Planctomycetes and their phenomic and genomic characterization uncovers novel biology.</title>
        <authorList>
            <person name="Wiegand S."/>
            <person name="Jogler M."/>
            <person name="Boedeker C."/>
            <person name="Pinto D."/>
            <person name="Vollmers J."/>
            <person name="Rivas-Marin E."/>
            <person name="Kohn T."/>
            <person name="Peeters S.H."/>
            <person name="Heuer A."/>
            <person name="Rast P."/>
            <person name="Oberbeckmann S."/>
            <person name="Bunk B."/>
            <person name="Jeske O."/>
            <person name="Meyerdierks A."/>
            <person name="Storesund J.E."/>
            <person name="Kallscheuer N."/>
            <person name="Luecker S."/>
            <person name="Lage O.M."/>
            <person name="Pohl T."/>
            <person name="Merkel B.J."/>
            <person name="Hornburger P."/>
            <person name="Mueller R.-W."/>
            <person name="Bruemmer F."/>
            <person name="Labrenz M."/>
            <person name="Spormann A.M."/>
            <person name="Op den Camp H."/>
            <person name="Overmann J."/>
            <person name="Amann R."/>
            <person name="Jetten M.S.M."/>
            <person name="Mascher T."/>
            <person name="Medema M.H."/>
            <person name="Devos D.P."/>
            <person name="Kaster A.-K."/>
            <person name="Ovreas L."/>
            <person name="Rohde M."/>
            <person name="Galperin M.Y."/>
            <person name="Jogler C."/>
        </authorList>
    </citation>
    <scope>NUCLEOTIDE SEQUENCE [LARGE SCALE GENOMIC DNA]</scope>
    <source>
        <strain evidence="1 2">Enr10</strain>
    </source>
</reference>
<proteinExistence type="predicted"/>
<dbReference type="Proteomes" id="UP000315647">
    <property type="component" value="Chromosome"/>
</dbReference>
<dbReference type="EMBL" id="CP037421">
    <property type="protein sequence ID" value="QDT28175.1"/>
    <property type="molecule type" value="Genomic_DNA"/>
</dbReference>